<dbReference type="AlphaFoldDB" id="A0AAV4DNY2"/>
<name>A0AAV4DNY2_9GAST</name>
<accession>A0AAV4DNY2</accession>
<dbReference type="EMBL" id="BLXT01008083">
    <property type="protein sequence ID" value="GFO45874.1"/>
    <property type="molecule type" value="Genomic_DNA"/>
</dbReference>
<reference evidence="1 2" key="1">
    <citation type="journal article" date="2021" name="Elife">
        <title>Chloroplast acquisition without the gene transfer in kleptoplastic sea slugs, Plakobranchus ocellatus.</title>
        <authorList>
            <person name="Maeda T."/>
            <person name="Takahashi S."/>
            <person name="Yoshida T."/>
            <person name="Shimamura S."/>
            <person name="Takaki Y."/>
            <person name="Nagai Y."/>
            <person name="Toyoda A."/>
            <person name="Suzuki Y."/>
            <person name="Arimoto A."/>
            <person name="Ishii H."/>
            <person name="Satoh N."/>
            <person name="Nishiyama T."/>
            <person name="Hasebe M."/>
            <person name="Maruyama T."/>
            <person name="Minagawa J."/>
            <person name="Obokata J."/>
            <person name="Shigenobu S."/>
        </authorList>
    </citation>
    <scope>NUCLEOTIDE SEQUENCE [LARGE SCALE GENOMIC DNA]</scope>
</reference>
<evidence type="ECO:0000313" key="2">
    <source>
        <dbReference type="Proteomes" id="UP000735302"/>
    </source>
</evidence>
<proteinExistence type="predicted"/>
<gene>
    <name evidence="1" type="ORF">PoB_007237900</name>
</gene>
<dbReference type="Proteomes" id="UP000735302">
    <property type="component" value="Unassembled WGS sequence"/>
</dbReference>
<keyword evidence="2" id="KW-1185">Reference proteome</keyword>
<sequence>MAAVAIVHKNILALLIDQQLFKRPLASMNNFDDSYDDVQIVVYGRRKRANKAEHSREKLKPAKHSCGGKIPQISCQHDASKSQCWAEYLTGADLSLNQDRFYGARSKLGYHLIYSKHSKKELSNRI</sequence>
<evidence type="ECO:0000313" key="1">
    <source>
        <dbReference type="EMBL" id="GFO45874.1"/>
    </source>
</evidence>
<organism evidence="1 2">
    <name type="scientific">Plakobranchus ocellatus</name>
    <dbReference type="NCBI Taxonomy" id="259542"/>
    <lineage>
        <taxon>Eukaryota</taxon>
        <taxon>Metazoa</taxon>
        <taxon>Spiralia</taxon>
        <taxon>Lophotrochozoa</taxon>
        <taxon>Mollusca</taxon>
        <taxon>Gastropoda</taxon>
        <taxon>Heterobranchia</taxon>
        <taxon>Euthyneura</taxon>
        <taxon>Panpulmonata</taxon>
        <taxon>Sacoglossa</taxon>
        <taxon>Placobranchoidea</taxon>
        <taxon>Plakobranchidae</taxon>
        <taxon>Plakobranchus</taxon>
    </lineage>
</organism>
<protein>
    <submittedName>
        <fullName evidence="1">Uncharacterized protein</fullName>
    </submittedName>
</protein>
<comment type="caution">
    <text evidence="1">The sequence shown here is derived from an EMBL/GenBank/DDBJ whole genome shotgun (WGS) entry which is preliminary data.</text>
</comment>